<organism evidence="1 2">
    <name type="scientific">Variovorax humicola</name>
    <dbReference type="NCBI Taxonomy" id="1769758"/>
    <lineage>
        <taxon>Bacteria</taxon>
        <taxon>Pseudomonadati</taxon>
        <taxon>Pseudomonadota</taxon>
        <taxon>Betaproteobacteria</taxon>
        <taxon>Burkholderiales</taxon>
        <taxon>Comamonadaceae</taxon>
        <taxon>Variovorax</taxon>
    </lineage>
</organism>
<name>A0ABU8W367_9BURK</name>
<gene>
    <name evidence="1" type="ORF">WKW80_18140</name>
</gene>
<keyword evidence="2" id="KW-1185">Reference proteome</keyword>
<evidence type="ECO:0000313" key="2">
    <source>
        <dbReference type="Proteomes" id="UP001363010"/>
    </source>
</evidence>
<dbReference type="RefSeq" id="WP_340364956.1">
    <property type="nucleotide sequence ID" value="NZ_JBBKZV010000010.1"/>
</dbReference>
<reference evidence="1 2" key="1">
    <citation type="submission" date="2024-03" db="EMBL/GenBank/DDBJ databases">
        <title>Novel species of the genus Variovorax.</title>
        <authorList>
            <person name="Liu Q."/>
            <person name="Xin Y.-H."/>
        </authorList>
    </citation>
    <scope>NUCLEOTIDE SEQUENCE [LARGE SCALE GENOMIC DNA]</scope>
    <source>
        <strain evidence="1 2">KACC 18501</strain>
    </source>
</reference>
<comment type="caution">
    <text evidence="1">The sequence shown here is derived from an EMBL/GenBank/DDBJ whole genome shotgun (WGS) entry which is preliminary data.</text>
</comment>
<proteinExistence type="predicted"/>
<dbReference type="EMBL" id="JBBKZV010000010">
    <property type="protein sequence ID" value="MEJ8823924.1"/>
    <property type="molecule type" value="Genomic_DNA"/>
</dbReference>
<dbReference type="Proteomes" id="UP001363010">
    <property type="component" value="Unassembled WGS sequence"/>
</dbReference>
<accession>A0ABU8W367</accession>
<evidence type="ECO:0000313" key="1">
    <source>
        <dbReference type="EMBL" id="MEJ8823924.1"/>
    </source>
</evidence>
<sequence length="89" mass="9853">MRCKILPAAALRCKKGSWFFAKSDLRAGSDVVEQLDAVADERIVVFAQKRFNKRFGLGRSREDQSNIRCCTDGTGRRLEGEAPSAASTM</sequence>
<protein>
    <submittedName>
        <fullName evidence="1">Uncharacterized protein</fullName>
    </submittedName>
</protein>